<dbReference type="PROSITE" id="PS00409">
    <property type="entry name" value="PROKAR_NTER_METHYL"/>
    <property type="match status" value="1"/>
</dbReference>
<dbReference type="InterPro" id="IPR054402">
    <property type="entry name" value="Tt1218-like_dom"/>
</dbReference>
<proteinExistence type="predicted"/>
<dbReference type="AlphaFoldDB" id="A0A558CSL5"/>
<dbReference type="InterPro" id="IPR012902">
    <property type="entry name" value="N_methyl_site"/>
</dbReference>
<keyword evidence="1" id="KW-1133">Transmembrane helix</keyword>
<reference evidence="3 4" key="1">
    <citation type="submission" date="2019-07" db="EMBL/GenBank/DDBJ databases">
        <title>The pathways for chlorine oxyanion respiration interact through the shared metabolite chlorate.</title>
        <authorList>
            <person name="Barnum T.P."/>
            <person name="Cheng Y."/>
            <person name="Hill K.A."/>
            <person name="Lucas L.N."/>
            <person name="Carlson H.K."/>
            <person name="Coates J.D."/>
        </authorList>
    </citation>
    <scope>NUCLEOTIDE SEQUENCE [LARGE SCALE GENOMIC DNA]</scope>
    <source>
        <strain evidence="3">BK-3</strain>
    </source>
</reference>
<dbReference type="Pfam" id="PF07963">
    <property type="entry name" value="N_methyl"/>
    <property type="match status" value="1"/>
</dbReference>
<dbReference type="Pfam" id="PF22150">
    <property type="entry name" value="Tt1218-like"/>
    <property type="match status" value="1"/>
</dbReference>
<feature type="domain" description="Type IV pilin Tt1218-like" evidence="2">
    <location>
        <begin position="43"/>
        <end position="112"/>
    </location>
</feature>
<organism evidence="3 4">
    <name type="scientific">Sedimenticola thiotaurini</name>
    <dbReference type="NCBI Taxonomy" id="1543721"/>
    <lineage>
        <taxon>Bacteria</taxon>
        <taxon>Pseudomonadati</taxon>
        <taxon>Pseudomonadota</taxon>
        <taxon>Gammaproteobacteria</taxon>
        <taxon>Chromatiales</taxon>
        <taxon>Sedimenticolaceae</taxon>
        <taxon>Sedimenticola</taxon>
    </lineage>
</organism>
<dbReference type="NCBIfam" id="TIGR02532">
    <property type="entry name" value="IV_pilin_GFxxxE"/>
    <property type="match status" value="1"/>
</dbReference>
<dbReference type="NCBIfam" id="TIGR02523">
    <property type="entry name" value="type_IV_pilV"/>
    <property type="match status" value="1"/>
</dbReference>
<evidence type="ECO:0000259" key="2">
    <source>
        <dbReference type="Pfam" id="PF22150"/>
    </source>
</evidence>
<name>A0A558CSL5_9GAMM</name>
<feature type="transmembrane region" description="Helical" evidence="1">
    <location>
        <begin position="21"/>
        <end position="43"/>
    </location>
</feature>
<keyword evidence="1" id="KW-0812">Transmembrane</keyword>
<dbReference type="EMBL" id="VMRY01000084">
    <property type="protein sequence ID" value="TVT51760.1"/>
    <property type="molecule type" value="Genomic_DNA"/>
</dbReference>
<gene>
    <name evidence="3" type="primary">pilV</name>
    <name evidence="3" type="ORF">FHK82_15100</name>
</gene>
<evidence type="ECO:0000313" key="3">
    <source>
        <dbReference type="EMBL" id="TVT51760.1"/>
    </source>
</evidence>
<keyword evidence="1" id="KW-0472">Membrane</keyword>
<comment type="caution">
    <text evidence="3">The sequence shown here is derived from an EMBL/GenBank/DDBJ whole genome shotgun (WGS) entry which is preliminary data.</text>
</comment>
<evidence type="ECO:0000256" key="1">
    <source>
        <dbReference type="SAM" id="Phobius"/>
    </source>
</evidence>
<dbReference type="InterPro" id="IPR013362">
    <property type="entry name" value="Pilus_4_PilV"/>
</dbReference>
<sequence length="175" mass="18396">MNRYLRKTVCLGSPRCFETGFSLLEVLVAVVVLAVGLLGIGGLQVLSLKNNHSAYLRSQATYLAYDILDSIRVNPDGIASYATLATDAPAANQSCETVTSNCTTAQLVTHDLNIWKCSLGAWDANATCVTLGARGLLPGGTGEVAINGNDVTVTVTWIDDRDGSTTTSLAVSTQI</sequence>
<accession>A0A558CSL5</accession>
<evidence type="ECO:0000313" key="4">
    <source>
        <dbReference type="Proteomes" id="UP000317355"/>
    </source>
</evidence>
<protein>
    <submittedName>
        <fullName evidence="3">Type IV pilus modification protein PilV</fullName>
    </submittedName>
</protein>
<dbReference type="Proteomes" id="UP000317355">
    <property type="component" value="Unassembled WGS sequence"/>
</dbReference>